<accession>A0A844XFJ5</accession>
<comment type="caution">
    <text evidence="3">The sequence shown here is derived from an EMBL/GenBank/DDBJ whole genome shotgun (WGS) entry which is preliminary data.</text>
</comment>
<dbReference type="Pfam" id="PF20434">
    <property type="entry name" value="BD-FAE"/>
    <property type="match status" value="1"/>
</dbReference>
<dbReference type="AlphaFoldDB" id="A0A844XFJ5"/>
<dbReference type="Proteomes" id="UP000461409">
    <property type="component" value="Unassembled WGS sequence"/>
</dbReference>
<evidence type="ECO:0000313" key="3">
    <source>
        <dbReference type="EMBL" id="MWV28600.1"/>
    </source>
</evidence>
<dbReference type="Gene3D" id="3.40.50.1820">
    <property type="entry name" value="alpha/beta hydrolase"/>
    <property type="match status" value="1"/>
</dbReference>
<evidence type="ECO:0000259" key="2">
    <source>
        <dbReference type="Pfam" id="PF20434"/>
    </source>
</evidence>
<reference evidence="3 4" key="1">
    <citation type="submission" date="2019-12" db="EMBL/GenBank/DDBJ databases">
        <authorList>
            <person name="Lee S.D."/>
        </authorList>
    </citation>
    <scope>NUCLEOTIDE SEQUENCE [LARGE SCALE GENOMIC DNA]</scope>
    <source>
        <strain evidence="3 4">GH3-10</strain>
    </source>
</reference>
<dbReference type="GO" id="GO:0016787">
    <property type="term" value="F:hydrolase activity"/>
    <property type="evidence" value="ECO:0007669"/>
    <property type="project" value="UniProtKB-KW"/>
</dbReference>
<feature type="domain" description="BD-FAE-like" evidence="2">
    <location>
        <begin position="58"/>
        <end position="249"/>
    </location>
</feature>
<gene>
    <name evidence="3" type="ORF">GRF63_11860</name>
</gene>
<organism evidence="3 4">
    <name type="scientific">Aurantiacibacter rhizosphaerae</name>
    <dbReference type="NCBI Taxonomy" id="2691582"/>
    <lineage>
        <taxon>Bacteria</taxon>
        <taxon>Pseudomonadati</taxon>
        <taxon>Pseudomonadota</taxon>
        <taxon>Alphaproteobacteria</taxon>
        <taxon>Sphingomonadales</taxon>
        <taxon>Erythrobacteraceae</taxon>
        <taxon>Aurantiacibacter</taxon>
    </lineage>
</organism>
<dbReference type="SUPFAM" id="SSF53474">
    <property type="entry name" value="alpha/beta-Hydrolases"/>
    <property type="match status" value="1"/>
</dbReference>
<sequence>MLKFAFALIVVIMLAVLALGIAYKISPLRTFDTLVPKDDGGRKIAEGLAYGNDARQALDIYAPTTPGDGLNTDDLRPVVVFFYGGSWDSGTREGYNFAGRALAARGFVVAVPDYRLVPQVHFPAFVQDGAAAVHWVRQNIAHYGGDPDRIVLMGHSAGAYIAAMLATDPQWLGDDERTAVRGFVGLAGPYDFAPLDTAASINAFGDWPGVEETQPITFADEGALPALLLTGTEDTVVKPRNSEALAAKLRAAGVAAQMVRYPGIDHVGVLIAMSRPLRGRAPVLDDASRFIASVTGPLPDQ</sequence>
<dbReference type="RefSeq" id="WP_160486184.1">
    <property type="nucleotide sequence ID" value="NZ_WUBR01000002.1"/>
</dbReference>
<reference evidence="3 4" key="2">
    <citation type="submission" date="2020-02" db="EMBL/GenBank/DDBJ databases">
        <title>Erythrobacter dongmakensis sp. nov., isolated from a tidal mudflat.</title>
        <authorList>
            <person name="Kim I.S."/>
        </authorList>
    </citation>
    <scope>NUCLEOTIDE SEQUENCE [LARGE SCALE GENOMIC DNA]</scope>
    <source>
        <strain evidence="3 4">GH3-10</strain>
    </source>
</reference>
<dbReference type="InterPro" id="IPR050300">
    <property type="entry name" value="GDXG_lipolytic_enzyme"/>
</dbReference>
<dbReference type="EMBL" id="WUBR01000002">
    <property type="protein sequence ID" value="MWV28600.1"/>
    <property type="molecule type" value="Genomic_DNA"/>
</dbReference>
<proteinExistence type="predicted"/>
<evidence type="ECO:0000313" key="4">
    <source>
        <dbReference type="Proteomes" id="UP000461409"/>
    </source>
</evidence>
<keyword evidence="4" id="KW-1185">Reference proteome</keyword>
<evidence type="ECO:0000256" key="1">
    <source>
        <dbReference type="ARBA" id="ARBA00022801"/>
    </source>
</evidence>
<dbReference type="PANTHER" id="PTHR48081:SF9">
    <property type="entry name" value="CARBOXYLESTERASE"/>
    <property type="match status" value="1"/>
</dbReference>
<protein>
    <submittedName>
        <fullName evidence="3">Alpha/beta hydrolase fold domain-containing protein</fullName>
    </submittedName>
</protein>
<dbReference type="PANTHER" id="PTHR48081">
    <property type="entry name" value="AB HYDROLASE SUPERFAMILY PROTEIN C4A8.06C"/>
    <property type="match status" value="1"/>
</dbReference>
<name>A0A844XFJ5_9SPHN</name>
<dbReference type="InterPro" id="IPR049492">
    <property type="entry name" value="BD-FAE-like_dom"/>
</dbReference>
<keyword evidence="1 3" id="KW-0378">Hydrolase</keyword>
<dbReference type="InterPro" id="IPR029058">
    <property type="entry name" value="AB_hydrolase_fold"/>
</dbReference>